<evidence type="ECO:0000256" key="1">
    <source>
        <dbReference type="ARBA" id="ARBA00022630"/>
    </source>
</evidence>
<dbReference type="InterPro" id="IPR029479">
    <property type="entry name" value="Nitroreductase"/>
</dbReference>
<dbReference type="Proteomes" id="UP001499967">
    <property type="component" value="Unassembled WGS sequence"/>
</dbReference>
<comment type="caution">
    <text evidence="5">The sequence shown here is derived from an EMBL/GenBank/DDBJ whole genome shotgun (WGS) entry which is preliminary data.</text>
</comment>
<keyword evidence="1" id="KW-0285">Flavoprotein</keyword>
<evidence type="ECO:0000256" key="2">
    <source>
        <dbReference type="ARBA" id="ARBA00022643"/>
    </source>
</evidence>
<keyword evidence="2" id="KW-0288">FMN</keyword>
<sequence length="226" mass="24565">MTAESSEAPERALDVLGALHSTPARRYLAPDPIPESVLWAILDAAIRGPSGGNAQGWGWVVVTDDEIKQRVAAWYRENWEAAYGRRREEFLSGAPTGGLSRRGFLGADHLARHIQEAPVWVFAVLRDAAGSTNPRTGSSIYGAVQQLCLAARAYGIGTSLTTLYGGHEDELRELLGLPADALTMALVPMGYPAKGRWAQPKRRPVEEVVHWNRWGVQRSRGAEGGA</sequence>
<evidence type="ECO:0000313" key="5">
    <source>
        <dbReference type="EMBL" id="GAA0941200.1"/>
    </source>
</evidence>
<keyword evidence="3" id="KW-0560">Oxidoreductase</keyword>
<organism evidence="5 6">
    <name type="scientific">Pseudonocardia zijingensis</name>
    <dbReference type="NCBI Taxonomy" id="153376"/>
    <lineage>
        <taxon>Bacteria</taxon>
        <taxon>Bacillati</taxon>
        <taxon>Actinomycetota</taxon>
        <taxon>Actinomycetes</taxon>
        <taxon>Pseudonocardiales</taxon>
        <taxon>Pseudonocardiaceae</taxon>
        <taxon>Pseudonocardia</taxon>
    </lineage>
</organism>
<dbReference type="InterPro" id="IPR000415">
    <property type="entry name" value="Nitroreductase-like"/>
</dbReference>
<protein>
    <submittedName>
        <fullName evidence="5">Nitroreductase family protein</fullName>
    </submittedName>
</protein>
<dbReference type="SUPFAM" id="SSF55469">
    <property type="entry name" value="FMN-dependent nitroreductase-like"/>
    <property type="match status" value="1"/>
</dbReference>
<keyword evidence="6" id="KW-1185">Reference proteome</keyword>
<dbReference type="PANTHER" id="PTHR23026:SF90">
    <property type="entry name" value="IODOTYROSINE DEIODINASE 1"/>
    <property type="match status" value="1"/>
</dbReference>
<dbReference type="EMBL" id="BAAAHP010000101">
    <property type="protein sequence ID" value="GAA0941200.1"/>
    <property type="molecule type" value="Genomic_DNA"/>
</dbReference>
<gene>
    <name evidence="5" type="ORF">GCM10009559_36690</name>
</gene>
<dbReference type="Pfam" id="PF00881">
    <property type="entry name" value="Nitroreductase"/>
    <property type="match status" value="1"/>
</dbReference>
<reference evidence="5 6" key="1">
    <citation type="journal article" date="2019" name="Int. J. Syst. Evol. Microbiol.">
        <title>The Global Catalogue of Microorganisms (GCM) 10K type strain sequencing project: providing services to taxonomists for standard genome sequencing and annotation.</title>
        <authorList>
            <consortium name="The Broad Institute Genomics Platform"/>
            <consortium name="The Broad Institute Genome Sequencing Center for Infectious Disease"/>
            <person name="Wu L."/>
            <person name="Ma J."/>
        </authorList>
    </citation>
    <scope>NUCLEOTIDE SEQUENCE [LARGE SCALE GENOMIC DNA]</scope>
    <source>
        <strain evidence="5 6">JCM 11117</strain>
    </source>
</reference>
<accession>A0ABN1QED7</accession>
<evidence type="ECO:0000256" key="3">
    <source>
        <dbReference type="ARBA" id="ARBA00023002"/>
    </source>
</evidence>
<evidence type="ECO:0000313" key="6">
    <source>
        <dbReference type="Proteomes" id="UP001499967"/>
    </source>
</evidence>
<feature type="domain" description="Nitroreductase" evidence="4">
    <location>
        <begin position="26"/>
        <end position="191"/>
    </location>
</feature>
<dbReference type="Gene3D" id="3.40.109.10">
    <property type="entry name" value="NADH Oxidase"/>
    <property type="match status" value="1"/>
</dbReference>
<evidence type="ECO:0000259" key="4">
    <source>
        <dbReference type="Pfam" id="PF00881"/>
    </source>
</evidence>
<dbReference type="PANTHER" id="PTHR23026">
    <property type="entry name" value="NADPH NITROREDUCTASE"/>
    <property type="match status" value="1"/>
</dbReference>
<name>A0ABN1QED7_9PSEU</name>
<proteinExistence type="predicted"/>
<dbReference type="InterPro" id="IPR050627">
    <property type="entry name" value="Nitroreductase/BluB"/>
</dbReference>
<dbReference type="RefSeq" id="WP_343942663.1">
    <property type="nucleotide sequence ID" value="NZ_BAAAHP010000101.1"/>
</dbReference>